<dbReference type="InterPro" id="IPR001330">
    <property type="entry name" value="Prenyltrans"/>
</dbReference>
<keyword evidence="5 9" id="KW-0808">Transferase</keyword>
<gene>
    <name evidence="11" type="ORF">DL89DRAFT_325337</name>
</gene>
<dbReference type="CDD" id="cd02893">
    <property type="entry name" value="FTase"/>
    <property type="match status" value="1"/>
</dbReference>
<dbReference type="GO" id="GO:0097354">
    <property type="term" value="P:prenylation"/>
    <property type="evidence" value="ECO:0007669"/>
    <property type="project" value="UniProtKB-UniRule"/>
</dbReference>
<dbReference type="GeneID" id="63808169"/>
<dbReference type="GO" id="GO:0005965">
    <property type="term" value="C:protein farnesyltransferase complex"/>
    <property type="evidence" value="ECO:0007669"/>
    <property type="project" value="UniProtKB-UniRule"/>
</dbReference>
<comment type="cofactor">
    <cofactor evidence="9">
        <name>Zn(2+)</name>
        <dbReference type="ChEBI" id="CHEBI:29105"/>
    </cofactor>
    <text evidence="9">Binds 1 zinc ion per subunit.</text>
</comment>
<evidence type="ECO:0000256" key="1">
    <source>
        <dbReference type="ARBA" id="ARBA00010497"/>
    </source>
</evidence>
<comment type="function">
    <text evidence="9">Catalyzes the transfer of a farnesyl moiety from farnesyl diphosphate to a cysteine at the fourth position from the C-terminus of several proteins. The beta subunit is responsible for peptide-binding.</text>
</comment>
<dbReference type="Pfam" id="PF00432">
    <property type="entry name" value="Prenyltrans"/>
    <property type="match status" value="1"/>
</dbReference>
<keyword evidence="6 9" id="KW-0479">Metal-binding</keyword>
<evidence type="ECO:0000256" key="4">
    <source>
        <dbReference type="ARBA" id="ARBA00022602"/>
    </source>
</evidence>
<evidence type="ECO:0000313" key="12">
    <source>
        <dbReference type="Proteomes" id="UP000193922"/>
    </source>
</evidence>
<dbReference type="Gene3D" id="1.50.10.20">
    <property type="match status" value="1"/>
</dbReference>
<organism evidence="11 12">
    <name type="scientific">Linderina pennispora</name>
    <dbReference type="NCBI Taxonomy" id="61395"/>
    <lineage>
        <taxon>Eukaryota</taxon>
        <taxon>Fungi</taxon>
        <taxon>Fungi incertae sedis</taxon>
        <taxon>Zoopagomycota</taxon>
        <taxon>Kickxellomycotina</taxon>
        <taxon>Kickxellomycetes</taxon>
        <taxon>Kickxellales</taxon>
        <taxon>Kickxellaceae</taxon>
        <taxon>Linderina</taxon>
    </lineage>
</organism>
<sequence>MPPLFSFNFRYDDNEYETETSLAQFTVENSIGDQYMRYIDPDTLEHGGEIDDTQYRLSRPRHEQFLRDAIAEGSGLSKYMDALQPWLIFWSLNSLAILGSEIRPDLAERALESLRLMQDPSGGFGGGNRQIPHLADTYAAVMALTLLDSDRALEVVDRQKMHEWLVRLKRSDGSFYMHEGGEVDVRGIYCALTVASVLNIMTPEITANCADFIAGCQTCEGGIGPYPGVEAHGGYTLCGLAALEILGRSDIVDLKRLSRWMILRQMPFEGGFSGRANKLVDGCYSYWQGGSFVLLQKALKRSQVQDYLFDREALQRYVLACCQARDRRGGLRDRPGKSSDLYHTMYVLCGLSLAQHYVGVEPEKVVENITSVFSAPVRMIQWGSILKGLKVLGHRSNLVKPIHPVYAVPFAPLYKAIKYFYSLKPLAESLI</sequence>
<dbReference type="OrthoDB" id="10261146at2759"/>
<feature type="domain" description="Prenyltransferase alpha-alpha toroid" evidence="10">
    <location>
        <begin position="57"/>
        <end position="408"/>
    </location>
</feature>
<dbReference type="GO" id="GO:0008270">
    <property type="term" value="F:zinc ion binding"/>
    <property type="evidence" value="ECO:0007669"/>
    <property type="project" value="UniProtKB-UniRule"/>
</dbReference>
<dbReference type="PANTHER" id="PTHR11774:SF6">
    <property type="entry name" value="PROTEIN FARNESYLTRANSFERASE SUBUNIT BETA"/>
    <property type="match status" value="1"/>
</dbReference>
<evidence type="ECO:0000256" key="2">
    <source>
        <dbReference type="ARBA" id="ARBA00012702"/>
    </source>
</evidence>
<dbReference type="Proteomes" id="UP000193922">
    <property type="component" value="Unassembled WGS sequence"/>
</dbReference>
<comment type="subunit">
    <text evidence="9">Heterodimer of an alpha and a beta subunit.</text>
</comment>
<evidence type="ECO:0000256" key="5">
    <source>
        <dbReference type="ARBA" id="ARBA00022679"/>
    </source>
</evidence>
<dbReference type="EMBL" id="MCFD01000019">
    <property type="protein sequence ID" value="ORX65955.1"/>
    <property type="molecule type" value="Genomic_DNA"/>
</dbReference>
<dbReference type="AlphaFoldDB" id="A0A1Y1VY53"/>
<reference evidence="11 12" key="1">
    <citation type="submission" date="2016-07" db="EMBL/GenBank/DDBJ databases">
        <title>Pervasive Adenine N6-methylation of Active Genes in Fungi.</title>
        <authorList>
            <consortium name="DOE Joint Genome Institute"/>
            <person name="Mondo S.J."/>
            <person name="Dannebaum R.O."/>
            <person name="Kuo R.C."/>
            <person name="Labutti K."/>
            <person name="Haridas S."/>
            <person name="Kuo A."/>
            <person name="Salamov A."/>
            <person name="Ahrendt S.R."/>
            <person name="Lipzen A."/>
            <person name="Sullivan W."/>
            <person name="Andreopoulos W.B."/>
            <person name="Clum A."/>
            <person name="Lindquist E."/>
            <person name="Daum C."/>
            <person name="Ramamoorthy G.K."/>
            <person name="Gryganskyi A."/>
            <person name="Culley D."/>
            <person name="Magnuson J.K."/>
            <person name="James T.Y."/>
            <person name="O'Malley M.A."/>
            <person name="Stajich J.E."/>
            <person name="Spatafora J.W."/>
            <person name="Visel A."/>
            <person name="Grigoriev I.V."/>
        </authorList>
    </citation>
    <scope>NUCLEOTIDE SEQUENCE [LARGE SCALE GENOMIC DNA]</scope>
    <source>
        <strain evidence="11 12">ATCC 12442</strain>
    </source>
</reference>
<dbReference type="STRING" id="61395.A0A1Y1VY53"/>
<evidence type="ECO:0000256" key="8">
    <source>
        <dbReference type="ARBA" id="ARBA00022833"/>
    </source>
</evidence>
<dbReference type="EC" id="2.5.1.58" evidence="2 9"/>
<comment type="similarity">
    <text evidence="1 9">Belongs to the protein prenyltransferase subunit beta family.</text>
</comment>
<dbReference type="InterPro" id="IPR008930">
    <property type="entry name" value="Terpenoid_cyclase/PrenylTrfase"/>
</dbReference>
<evidence type="ECO:0000313" key="11">
    <source>
        <dbReference type="EMBL" id="ORX65955.1"/>
    </source>
</evidence>
<evidence type="ECO:0000259" key="10">
    <source>
        <dbReference type="Pfam" id="PF00432"/>
    </source>
</evidence>
<evidence type="ECO:0000256" key="7">
    <source>
        <dbReference type="ARBA" id="ARBA00022737"/>
    </source>
</evidence>
<dbReference type="InterPro" id="IPR026872">
    <property type="entry name" value="FTB"/>
</dbReference>
<evidence type="ECO:0000256" key="3">
    <source>
        <dbReference type="ARBA" id="ARBA00015798"/>
    </source>
</evidence>
<keyword evidence="8 9" id="KW-0862">Zinc</keyword>
<dbReference type="RefSeq" id="XP_040740026.1">
    <property type="nucleotide sequence ID" value="XM_040891521.1"/>
</dbReference>
<dbReference type="PANTHER" id="PTHR11774">
    <property type="entry name" value="GERANYLGERANYL TRANSFERASE TYPE BETA SUBUNIT"/>
    <property type="match status" value="1"/>
</dbReference>
<dbReference type="GO" id="GO:0004660">
    <property type="term" value="F:protein farnesyltransferase activity"/>
    <property type="evidence" value="ECO:0007669"/>
    <property type="project" value="UniProtKB-UniRule"/>
</dbReference>
<comment type="catalytic activity">
    <reaction evidence="9">
        <text>L-cysteinyl-[protein] + (2E,6E)-farnesyl diphosphate = S-(2E,6E)-farnesyl-L-cysteinyl-[protein] + diphosphate</text>
        <dbReference type="Rhea" id="RHEA:13345"/>
        <dbReference type="Rhea" id="RHEA-COMP:10131"/>
        <dbReference type="Rhea" id="RHEA-COMP:11535"/>
        <dbReference type="ChEBI" id="CHEBI:29950"/>
        <dbReference type="ChEBI" id="CHEBI:33019"/>
        <dbReference type="ChEBI" id="CHEBI:86019"/>
        <dbReference type="ChEBI" id="CHEBI:175763"/>
    </reaction>
</comment>
<keyword evidence="12" id="KW-1185">Reference proteome</keyword>
<accession>A0A1Y1VY53</accession>
<protein>
    <recommendedName>
        <fullName evidence="3 9">Protein farnesyltransferase subunit beta</fullName>
        <shortName evidence="9">FTase-beta</shortName>
        <ecNumber evidence="2 9">2.5.1.58</ecNumber>
    </recommendedName>
</protein>
<comment type="caution">
    <text evidence="11">The sequence shown here is derived from an EMBL/GenBank/DDBJ whole genome shotgun (WGS) entry which is preliminary data.</text>
</comment>
<name>A0A1Y1VY53_9FUNG</name>
<keyword evidence="4 9" id="KW-0637">Prenyltransferase</keyword>
<evidence type="ECO:0000256" key="9">
    <source>
        <dbReference type="RuleBase" id="RU365056"/>
    </source>
</evidence>
<proteinExistence type="inferred from homology"/>
<keyword evidence="7" id="KW-0677">Repeat</keyword>
<evidence type="ECO:0000256" key="6">
    <source>
        <dbReference type="ARBA" id="ARBA00022723"/>
    </source>
</evidence>
<dbReference type="InterPro" id="IPR045089">
    <property type="entry name" value="PGGT1B-like"/>
</dbReference>
<dbReference type="SUPFAM" id="SSF48239">
    <property type="entry name" value="Terpenoid cyclases/Protein prenyltransferases"/>
    <property type="match status" value="1"/>
</dbReference>